<reference evidence="1" key="1">
    <citation type="submission" date="2021-03" db="EMBL/GenBank/DDBJ databases">
        <authorList>
            <person name="Bekaert M."/>
        </authorList>
    </citation>
    <scope>NUCLEOTIDE SEQUENCE</scope>
</reference>
<dbReference type="EMBL" id="CAJPWZ010001649">
    <property type="protein sequence ID" value="CAG2220036.1"/>
    <property type="molecule type" value="Genomic_DNA"/>
</dbReference>
<name>A0A8S3SPR2_MYTED</name>
<dbReference type="AlphaFoldDB" id="A0A8S3SPR2"/>
<dbReference type="OrthoDB" id="6196187at2759"/>
<dbReference type="Proteomes" id="UP000683360">
    <property type="component" value="Unassembled WGS sequence"/>
</dbReference>
<proteinExistence type="predicted"/>
<gene>
    <name evidence="1" type="ORF">MEDL_33605</name>
</gene>
<evidence type="ECO:0000313" key="1">
    <source>
        <dbReference type="EMBL" id="CAG2220036.1"/>
    </source>
</evidence>
<protein>
    <submittedName>
        <fullName evidence="1">Uncharacterized protein</fullName>
    </submittedName>
</protein>
<keyword evidence="2" id="KW-1185">Reference proteome</keyword>
<comment type="caution">
    <text evidence="1">The sequence shown here is derived from an EMBL/GenBank/DDBJ whole genome shotgun (WGS) entry which is preliminary data.</text>
</comment>
<organism evidence="1 2">
    <name type="scientific">Mytilus edulis</name>
    <name type="common">Blue mussel</name>
    <dbReference type="NCBI Taxonomy" id="6550"/>
    <lineage>
        <taxon>Eukaryota</taxon>
        <taxon>Metazoa</taxon>
        <taxon>Spiralia</taxon>
        <taxon>Lophotrochozoa</taxon>
        <taxon>Mollusca</taxon>
        <taxon>Bivalvia</taxon>
        <taxon>Autobranchia</taxon>
        <taxon>Pteriomorphia</taxon>
        <taxon>Mytilida</taxon>
        <taxon>Mytiloidea</taxon>
        <taxon>Mytilidae</taxon>
        <taxon>Mytilinae</taxon>
        <taxon>Mytilus</taxon>
    </lineage>
</organism>
<sequence length="300" mass="33771">MNHLTSVYKQLLNLIENESESHGHSELISDTEIFKRYETCENYHADLMKRITTRVQEIDRDNVETRGSYTYLTVKLKYIEFEAKAKLKLERLQTIRELEATEAKLDVIDKASQGSDLDELKKSLPQDNILDEFLQHVNPYAKVDTDIENIKDEHDDFVTTLPRSAVPKKLNIDHDQVQSIHNISYKYPVQGYSVPTASLQGQGRFVSNVDQSRQAKSTPNVRPSILDQCALNVSQSFVQSKSSVPVMTHMRSEPVVTNVNSMPVVTSVSSATLNPSAITFVPQNVNTANVTVSTLPGHLL</sequence>
<accession>A0A8S3SPR2</accession>
<evidence type="ECO:0000313" key="2">
    <source>
        <dbReference type="Proteomes" id="UP000683360"/>
    </source>
</evidence>